<dbReference type="EMBL" id="JAWRVI010000046">
    <property type="protein sequence ID" value="KAK4085862.1"/>
    <property type="molecule type" value="Genomic_DNA"/>
</dbReference>
<name>A0ABR0BPE6_PURLI</name>
<dbReference type="InterPro" id="IPR002110">
    <property type="entry name" value="Ankyrin_rpt"/>
</dbReference>
<accession>A0ABR0BPE6</accession>
<reference evidence="4 5" key="1">
    <citation type="journal article" date="2024" name="Microbiol. Resour. Announc.">
        <title>Genome annotations for the ascomycete fungi Trichoderma harzianum, Trichoderma aggressivum, and Purpureocillium lilacinum.</title>
        <authorList>
            <person name="Beijen E.P.W."/>
            <person name="Ohm R.A."/>
        </authorList>
    </citation>
    <scope>NUCLEOTIDE SEQUENCE [LARGE SCALE GENOMIC DNA]</scope>
    <source>
        <strain evidence="4 5">CBS 150709</strain>
    </source>
</reference>
<keyword evidence="1" id="KW-0677">Repeat</keyword>
<dbReference type="SUPFAM" id="SSF48403">
    <property type="entry name" value="Ankyrin repeat"/>
    <property type="match status" value="2"/>
</dbReference>
<evidence type="ECO:0000256" key="1">
    <source>
        <dbReference type="ARBA" id="ARBA00022737"/>
    </source>
</evidence>
<keyword evidence="2 3" id="KW-0040">ANK repeat</keyword>
<dbReference type="SMART" id="SM00248">
    <property type="entry name" value="ANK"/>
    <property type="match status" value="12"/>
</dbReference>
<protein>
    <submittedName>
        <fullName evidence="4">Uncharacterized protein</fullName>
    </submittedName>
</protein>
<evidence type="ECO:0000256" key="2">
    <source>
        <dbReference type="ARBA" id="ARBA00023043"/>
    </source>
</evidence>
<comment type="caution">
    <text evidence="4">The sequence shown here is derived from an EMBL/GenBank/DDBJ whole genome shotgun (WGS) entry which is preliminary data.</text>
</comment>
<dbReference type="Proteomes" id="UP001287286">
    <property type="component" value="Unassembled WGS sequence"/>
</dbReference>
<evidence type="ECO:0000313" key="4">
    <source>
        <dbReference type="EMBL" id="KAK4085862.1"/>
    </source>
</evidence>
<feature type="repeat" description="ANK" evidence="3">
    <location>
        <begin position="258"/>
        <end position="290"/>
    </location>
</feature>
<keyword evidence="5" id="KW-1185">Reference proteome</keyword>
<evidence type="ECO:0000313" key="5">
    <source>
        <dbReference type="Proteomes" id="UP001287286"/>
    </source>
</evidence>
<dbReference type="InterPro" id="IPR036770">
    <property type="entry name" value="Ankyrin_rpt-contain_sf"/>
</dbReference>
<dbReference type="Gene3D" id="1.25.40.20">
    <property type="entry name" value="Ankyrin repeat-containing domain"/>
    <property type="match status" value="3"/>
</dbReference>
<evidence type="ECO:0000256" key="3">
    <source>
        <dbReference type="PROSITE-ProRule" id="PRU00023"/>
    </source>
</evidence>
<dbReference type="Pfam" id="PF12796">
    <property type="entry name" value="Ank_2"/>
    <property type="match status" value="2"/>
</dbReference>
<dbReference type="PROSITE" id="PS50088">
    <property type="entry name" value="ANK_REPEAT"/>
    <property type="match status" value="5"/>
</dbReference>
<proteinExistence type="predicted"/>
<dbReference type="PANTHER" id="PTHR24198:SF165">
    <property type="entry name" value="ANKYRIN REPEAT-CONTAINING PROTEIN-RELATED"/>
    <property type="match status" value="1"/>
</dbReference>
<organism evidence="4 5">
    <name type="scientific">Purpureocillium lilacinum</name>
    <name type="common">Paecilomyces lilacinus</name>
    <dbReference type="NCBI Taxonomy" id="33203"/>
    <lineage>
        <taxon>Eukaryota</taxon>
        <taxon>Fungi</taxon>
        <taxon>Dikarya</taxon>
        <taxon>Ascomycota</taxon>
        <taxon>Pezizomycotina</taxon>
        <taxon>Sordariomycetes</taxon>
        <taxon>Hypocreomycetidae</taxon>
        <taxon>Hypocreales</taxon>
        <taxon>Ophiocordycipitaceae</taxon>
        <taxon>Purpureocillium</taxon>
    </lineage>
</organism>
<gene>
    <name evidence="4" type="ORF">Purlil1_9819</name>
</gene>
<dbReference type="PROSITE" id="PS50297">
    <property type="entry name" value="ANK_REP_REGION"/>
    <property type="match status" value="5"/>
</dbReference>
<dbReference type="SUPFAM" id="SSF140860">
    <property type="entry name" value="Pseudo ankyrin repeat-like"/>
    <property type="match status" value="1"/>
</dbReference>
<sequence>MFNQLPLLFGRAVPLAVSSADRVSKVSAMLSTVMLEEHYGQLTETTQRLCTSRPTTNVPDGLLVHLFLLSNKFTFWDVNEGTPPLEQARRHDADTIGLMQSMGLYSAHQFQKLYSQDSHTSAALVEQLFASVVRTQSLAALRTMLDAGVSPNLLIDMPGWGVGNKVSPLEYAAGLEDESSALALSDILLCYGASTDRTGGKRSALFAAIYGDHRNLIFKLVAAGARISAELIDYAKLKQDFEIEDIIIKATGRSDFFAKRTPLGRAVEAGDVQQVETLLSSGVDINSREPITWVDTKIWWHWTQAAWKVTTPLGLAANSGNTSMMARLLESGAKIDMPLTPWVCPLILALSQSGNQDCSAMLLRAGVDVRAAEANAASLDKNACLFTFIDPRSLESWIYEFLIDQGAYVGPSQLLQAARRNNLDVFSVILRHVKNDKVASYGDTINYALETGNTELILKMHLEKVPLNQHLSWVHLRVSDVKMLDTLEEIGLLQSSGALAESILSWAIRDKREDLVRRLLALDIKFRHHEQGECVAPLDSAISCSNLELAQLIIERGAVISQNALNSAVWESLRSDDTSALHFLLDIANCSTKGAFLLVPCSTAYYMAVLGRSSAILQVLFDAGIDPSGNPIRCKKPGVDRVGLNFECCEIRREAHACHCTQWEPHWWRRPVQDPPWHRRESVLEAAIQVGDRTILQTLLQGALWSRTYLGAALCNAILEGKADLVEDLLNADADVNCLTEGQPATALCLAVHLKDVALVKRLLSLGAQDLPPPSARYARTALQKAVDMRDMELIDILLDAGANVDAAAARMNGATALQCAAMHGYLGIARRLLDVGADVNARRAEVGGRTALQAAAEYGRLDMLSFLLNSGVQVEGSPYRREYVRAVKLAEINGHMSAANFLKSQGGWDERDGHMYTRQMIDSDEGEEDED</sequence>
<feature type="repeat" description="ANK" evidence="3">
    <location>
        <begin position="813"/>
        <end position="845"/>
    </location>
</feature>
<feature type="repeat" description="ANK" evidence="3">
    <location>
        <begin position="848"/>
        <end position="880"/>
    </location>
</feature>
<dbReference type="PANTHER" id="PTHR24198">
    <property type="entry name" value="ANKYRIN REPEAT AND PROTEIN KINASE DOMAIN-CONTAINING PROTEIN"/>
    <property type="match status" value="1"/>
</dbReference>
<feature type="repeat" description="ANK" evidence="3">
    <location>
        <begin position="778"/>
        <end position="810"/>
    </location>
</feature>
<feature type="repeat" description="ANK" evidence="3">
    <location>
        <begin position="308"/>
        <end position="340"/>
    </location>
</feature>